<organism evidence="3 4">
    <name type="scientific">Fischerella muscicola CCMEE 5323</name>
    <dbReference type="NCBI Taxonomy" id="2019572"/>
    <lineage>
        <taxon>Bacteria</taxon>
        <taxon>Bacillati</taxon>
        <taxon>Cyanobacteriota</taxon>
        <taxon>Cyanophyceae</taxon>
        <taxon>Nostocales</taxon>
        <taxon>Hapalosiphonaceae</taxon>
        <taxon>Fischerella</taxon>
    </lineage>
</organism>
<keyword evidence="1" id="KW-0143">Chaperone</keyword>
<dbReference type="GO" id="GO:0000774">
    <property type="term" value="F:adenyl-nucleotide exchange factor activity"/>
    <property type="evidence" value="ECO:0007669"/>
    <property type="project" value="InterPro"/>
</dbReference>
<dbReference type="SUPFAM" id="SSF51064">
    <property type="entry name" value="Head domain of nucleotide exchange factor GrpE"/>
    <property type="match status" value="1"/>
</dbReference>
<evidence type="ECO:0000256" key="1">
    <source>
        <dbReference type="ARBA" id="ARBA00023186"/>
    </source>
</evidence>
<dbReference type="GO" id="GO:0042803">
    <property type="term" value="F:protein homodimerization activity"/>
    <property type="evidence" value="ECO:0007669"/>
    <property type="project" value="InterPro"/>
</dbReference>
<keyword evidence="4" id="KW-1185">Reference proteome</keyword>
<dbReference type="GO" id="GO:0006457">
    <property type="term" value="P:protein folding"/>
    <property type="evidence" value="ECO:0007669"/>
    <property type="project" value="InterPro"/>
</dbReference>
<keyword evidence="2" id="KW-0175">Coiled coil</keyword>
<accession>A0A2N6K4E2</accession>
<proteinExistence type="predicted"/>
<dbReference type="EMBL" id="NRQW01000209">
    <property type="protein sequence ID" value="PLZ90691.1"/>
    <property type="molecule type" value="Genomic_DNA"/>
</dbReference>
<dbReference type="GO" id="GO:0051087">
    <property type="term" value="F:protein-folding chaperone binding"/>
    <property type="evidence" value="ECO:0007669"/>
    <property type="project" value="InterPro"/>
</dbReference>
<dbReference type="RefSeq" id="WP_016870373.1">
    <property type="nucleotide sequence ID" value="NZ_CAWNVR010000299.1"/>
</dbReference>
<evidence type="ECO:0000256" key="2">
    <source>
        <dbReference type="SAM" id="Coils"/>
    </source>
</evidence>
<name>A0A2N6K4E2_FISMU</name>
<dbReference type="Proteomes" id="UP000235036">
    <property type="component" value="Unassembled WGS sequence"/>
</dbReference>
<comment type="caution">
    <text evidence="3">The sequence shown here is derived from an EMBL/GenBank/DDBJ whole genome shotgun (WGS) entry which is preliminary data.</text>
</comment>
<dbReference type="InterPro" id="IPR009012">
    <property type="entry name" value="GrpE_head"/>
</dbReference>
<evidence type="ECO:0000313" key="4">
    <source>
        <dbReference type="Proteomes" id="UP000235036"/>
    </source>
</evidence>
<protein>
    <submittedName>
        <fullName evidence="3">Nucleotide exchange factor GrpE</fullName>
    </submittedName>
</protein>
<reference evidence="3 4" key="1">
    <citation type="submission" date="2017-08" db="EMBL/GenBank/DDBJ databases">
        <title>Genomes of Fischerella (Mastigocladus) sp. strains.</title>
        <authorList>
            <person name="Miller S.R."/>
        </authorList>
    </citation>
    <scope>NUCLEOTIDE SEQUENCE [LARGE SCALE GENOMIC DNA]</scope>
    <source>
        <strain evidence="3 4">CCMEE 5323</strain>
    </source>
</reference>
<evidence type="ECO:0000313" key="3">
    <source>
        <dbReference type="EMBL" id="PLZ90691.1"/>
    </source>
</evidence>
<dbReference type="Gene3D" id="2.30.22.10">
    <property type="entry name" value="Head domain of nucleotide exchange factor GrpE"/>
    <property type="match status" value="1"/>
</dbReference>
<feature type="coiled-coil region" evidence="2">
    <location>
        <begin position="113"/>
        <end position="143"/>
    </location>
</feature>
<dbReference type="AlphaFoldDB" id="A0A2N6K4E2"/>
<gene>
    <name evidence="3" type="primary">grpE</name>
    <name evidence="3" type="ORF">CEN44_10280</name>
</gene>
<dbReference type="InterPro" id="IPR000740">
    <property type="entry name" value="GrpE"/>
</dbReference>
<dbReference type="Pfam" id="PF01025">
    <property type="entry name" value="GrpE"/>
    <property type="match status" value="1"/>
</dbReference>
<sequence>MSFLKKGGNNDLTGDNQVPGDNINVVLESLNIINKNIIELYNLLNKKVNSYQKDEDVKREVEEFKKSIQEEILKELNKSIKNGHYQNNIIVQENTSSAKELKESLLETRGFMEETLNSQIQEMKIQLKEIMDQRQELGNLRRKIEGWQDFAVDFLKYMERTLELLPNSNSENEQYSQQLISKVLKDFEKHVYLNFGLERISPSPGDDLDENLHQAVEEKESTEVQPGKILDCKEWGYRINGELYQDKRAKVILAKPPEQKEVVGN</sequence>